<dbReference type="SUPFAM" id="SSF56672">
    <property type="entry name" value="DNA/RNA polymerases"/>
    <property type="match status" value="1"/>
</dbReference>
<dbReference type="PANTHER" id="PTHR47027">
    <property type="entry name" value="REVERSE TRANSCRIPTASE DOMAIN-CONTAINING PROTEIN"/>
    <property type="match status" value="1"/>
</dbReference>
<dbReference type="GO" id="GO:0071897">
    <property type="term" value="P:DNA biosynthetic process"/>
    <property type="evidence" value="ECO:0007669"/>
    <property type="project" value="UniProtKB-ARBA"/>
</dbReference>
<dbReference type="OrthoDB" id="6622538at2759"/>
<name>A0A6G0SYF6_APHGL</name>
<proteinExistence type="predicted"/>
<dbReference type="AlphaFoldDB" id="A0A6G0SYF6"/>
<comment type="caution">
    <text evidence="2">The sequence shown here is derived from an EMBL/GenBank/DDBJ whole genome shotgun (WGS) entry which is preliminary data.</text>
</comment>
<dbReference type="InterPro" id="IPR000477">
    <property type="entry name" value="RT_dom"/>
</dbReference>
<accession>A0A6G0SYF6</accession>
<dbReference type="PROSITE" id="PS50878">
    <property type="entry name" value="RT_POL"/>
    <property type="match status" value="1"/>
</dbReference>
<dbReference type="PANTHER" id="PTHR47027:SF20">
    <property type="entry name" value="REVERSE TRANSCRIPTASE-LIKE PROTEIN WITH RNA-DIRECTED DNA POLYMERASE DOMAIN"/>
    <property type="match status" value="1"/>
</dbReference>
<keyword evidence="3" id="KW-1185">Reference proteome</keyword>
<gene>
    <name evidence="2" type="ORF">AGLY_016307</name>
</gene>
<dbReference type="Proteomes" id="UP000475862">
    <property type="component" value="Unassembled WGS sequence"/>
</dbReference>
<protein>
    <recommendedName>
        <fullName evidence="1">Reverse transcriptase domain-containing protein</fullName>
    </recommendedName>
</protein>
<evidence type="ECO:0000313" key="3">
    <source>
        <dbReference type="Proteomes" id="UP000475862"/>
    </source>
</evidence>
<dbReference type="InterPro" id="IPR043502">
    <property type="entry name" value="DNA/RNA_pol_sf"/>
</dbReference>
<dbReference type="Pfam" id="PF00078">
    <property type="entry name" value="RVT_1"/>
    <property type="match status" value="1"/>
</dbReference>
<evidence type="ECO:0000259" key="1">
    <source>
        <dbReference type="PROSITE" id="PS50878"/>
    </source>
</evidence>
<organism evidence="2 3">
    <name type="scientific">Aphis glycines</name>
    <name type="common">Soybean aphid</name>
    <dbReference type="NCBI Taxonomy" id="307491"/>
    <lineage>
        <taxon>Eukaryota</taxon>
        <taxon>Metazoa</taxon>
        <taxon>Ecdysozoa</taxon>
        <taxon>Arthropoda</taxon>
        <taxon>Hexapoda</taxon>
        <taxon>Insecta</taxon>
        <taxon>Pterygota</taxon>
        <taxon>Neoptera</taxon>
        <taxon>Paraneoptera</taxon>
        <taxon>Hemiptera</taxon>
        <taxon>Sternorrhyncha</taxon>
        <taxon>Aphidomorpha</taxon>
        <taxon>Aphidoidea</taxon>
        <taxon>Aphididae</taxon>
        <taxon>Aphidini</taxon>
        <taxon>Aphis</taxon>
        <taxon>Aphis</taxon>
    </lineage>
</organism>
<feature type="domain" description="Reverse transcriptase" evidence="1">
    <location>
        <begin position="85"/>
        <end position="282"/>
    </location>
</feature>
<evidence type="ECO:0000313" key="2">
    <source>
        <dbReference type="EMBL" id="KAE9523359.1"/>
    </source>
</evidence>
<dbReference type="EMBL" id="VYZN01000080">
    <property type="protein sequence ID" value="KAE9523359.1"/>
    <property type="molecule type" value="Genomic_DNA"/>
</dbReference>
<sequence>MVVCDMNAKVGREHIYRLVIVPNKKIYTNSLLNLLMEGTYIGANWVIVYFKPQTMIIEDDTGTIITEEKQVINHFKENFEDLNRPTVETKFNKVSRENSIVVELLKKGGTILLSKTREVIRQYEKLRLSRENGKLQLGISLLNTCYKNLTTLILERINPFVEEIVGNYQCGFKREKSTVDHVFALRQIMSKYYEFGKDLNLVFVDYKQTYNNVDREDLWKILSILEKKKIYELNKSMLWKNIMQIKSGLKQGDALSPALLNLALEKIIRDTDDDRRMEISNE</sequence>
<reference evidence="2 3" key="1">
    <citation type="submission" date="2019-08" db="EMBL/GenBank/DDBJ databases">
        <title>The genome of the soybean aphid Biotype 1, its phylome, world population structure and adaptation to the North American continent.</title>
        <authorList>
            <person name="Giordano R."/>
            <person name="Donthu R.K."/>
            <person name="Hernandez A.G."/>
            <person name="Wright C.L."/>
            <person name="Zimin A.V."/>
        </authorList>
    </citation>
    <scope>NUCLEOTIDE SEQUENCE [LARGE SCALE GENOMIC DNA]</scope>
    <source>
        <tissue evidence="2">Whole aphids</tissue>
    </source>
</reference>